<dbReference type="PRINTS" id="PR00038">
    <property type="entry name" value="HTHLUXR"/>
</dbReference>
<name>D2CKN3_PSEAH</name>
<evidence type="ECO:0000259" key="2">
    <source>
        <dbReference type="PROSITE" id="PS50043"/>
    </source>
</evidence>
<dbReference type="SUPFAM" id="SSF46894">
    <property type="entry name" value="C-terminal effector domain of the bipartite response regulators"/>
    <property type="match status" value="1"/>
</dbReference>
<protein>
    <submittedName>
        <fullName evidence="3">CppRVI</fullName>
    </submittedName>
</protein>
<organism evidence="3">
    <name type="scientific">Pseudonocardia autotrophica</name>
    <name type="common">Amycolata autotrophica</name>
    <name type="synonym">Nocardia autotrophica</name>
    <dbReference type="NCBI Taxonomy" id="2074"/>
    <lineage>
        <taxon>Bacteria</taxon>
        <taxon>Bacillati</taxon>
        <taxon>Actinomycetota</taxon>
        <taxon>Actinomycetes</taxon>
        <taxon>Pseudonocardiales</taxon>
        <taxon>Pseudonocardiaceae</taxon>
        <taxon>Pseudonocardia</taxon>
    </lineage>
</organism>
<reference evidence="3" key="2">
    <citation type="journal article" date="2009" name="J. Ind. Microbiol. Biotechnol.">
        <title>Identification of functionally clustered nystatin-like biosynthetic genes in a rare actinomycetes, Pseudonocardia autotrophica.</title>
        <authorList>
            <person name="Kim B.G."/>
            <person name="Lee M.J."/>
            <person name="Seo J."/>
            <person name="Hwang Y.B."/>
            <person name="Lee M.Y."/>
            <person name="Han K."/>
            <person name="Sherman D.H."/>
            <person name="Kim E.S."/>
        </authorList>
    </citation>
    <scope>NUCLEOTIDE SEQUENCE</scope>
    <source>
        <strain evidence="3">KCTC9441</strain>
    </source>
</reference>
<feature type="domain" description="HTH luxR-type" evidence="2">
    <location>
        <begin position="597"/>
        <end position="662"/>
    </location>
</feature>
<reference evidence="3" key="1">
    <citation type="submission" date="2007-07" db="EMBL/GenBank/DDBJ databases">
        <authorList>
            <person name="Lee M.-Y."/>
            <person name="Lee J.-Y."/>
            <person name="Kim B.-K."/>
            <person name="Hwang Y.-B."/>
            <person name="Sherman D.H."/>
            <person name="Han K."/>
            <person name="Kim E.-S."/>
        </authorList>
    </citation>
    <scope>NUCLEOTIDE SEQUENCE</scope>
    <source>
        <strain evidence="3">KCTC9441</strain>
    </source>
</reference>
<dbReference type="InterPro" id="IPR036388">
    <property type="entry name" value="WH-like_DNA-bd_sf"/>
</dbReference>
<feature type="region of interest" description="Disordered" evidence="1">
    <location>
        <begin position="657"/>
        <end position="684"/>
    </location>
</feature>
<dbReference type="GO" id="GO:0003677">
    <property type="term" value="F:DNA binding"/>
    <property type="evidence" value="ECO:0007669"/>
    <property type="project" value="InterPro"/>
</dbReference>
<dbReference type="CDD" id="cd06170">
    <property type="entry name" value="LuxR_C_like"/>
    <property type="match status" value="1"/>
</dbReference>
<gene>
    <name evidence="3" type="primary">cppRVI</name>
</gene>
<accession>D2CKN3</accession>
<evidence type="ECO:0000313" key="3">
    <source>
        <dbReference type="EMBL" id="ABV83239.1"/>
    </source>
</evidence>
<dbReference type="InterPro" id="IPR000792">
    <property type="entry name" value="Tscrpt_reg_LuxR_C"/>
</dbReference>
<dbReference type="PROSITE" id="PS50043">
    <property type="entry name" value="HTH_LUXR_2"/>
    <property type="match status" value="1"/>
</dbReference>
<evidence type="ECO:0000256" key="1">
    <source>
        <dbReference type="SAM" id="MobiDB-lite"/>
    </source>
</evidence>
<proteinExistence type="predicted"/>
<dbReference type="EMBL" id="EU108007">
    <property type="protein sequence ID" value="ABV83239.1"/>
    <property type="molecule type" value="Genomic_DNA"/>
</dbReference>
<dbReference type="GO" id="GO:0006355">
    <property type="term" value="P:regulation of DNA-templated transcription"/>
    <property type="evidence" value="ECO:0007669"/>
    <property type="project" value="InterPro"/>
</dbReference>
<dbReference type="InterPro" id="IPR016032">
    <property type="entry name" value="Sig_transdc_resp-reg_C-effctor"/>
</dbReference>
<dbReference type="Gene3D" id="1.10.10.10">
    <property type="entry name" value="Winged helix-like DNA-binding domain superfamily/Winged helix DNA-binding domain"/>
    <property type="match status" value="1"/>
</dbReference>
<dbReference type="Pfam" id="PF00196">
    <property type="entry name" value="GerE"/>
    <property type="match status" value="1"/>
</dbReference>
<dbReference type="AlphaFoldDB" id="D2CKN3"/>
<dbReference type="SMART" id="SM00421">
    <property type="entry name" value="HTH_LUXR"/>
    <property type="match status" value="1"/>
</dbReference>
<sequence length="684" mass="71756">MAAMLRHEPPGVVELARAVAVLEPDADAGTRARVAGLDDVAAAHAAERLVELGVLDGHRCGHDPARTAVLEAAGADRCRRLHARAARVLDSEGAPLDRVADHHLAAGPPRDGGVVELLHVAAARAEQRGDRVRARRLLEHTLTGPVGGRRRAALLVDLSVVERVAAPATARGHLVEALSLLPCARERAELLARTVARSPGGAVDLAPLLEDVLRDLADAGTGTSGQDRELRQRLEALVLHAACEDPSGAARVWEWVARTDPGELGAGAGADVLRSAHLLFSALALHTDAATAAARTAEAMPADLEDDAYLHPMQVAALGLLCWAEATTGLDGVRRRTLDAAHRTHRTDVEAFLRGVDAMLLLRRGQVPAALAAARASLDVLTGATRLMVLRAATLALVELGRTAEAERLLAPVDDRSSADRTWRWNYLLDARAAVLAATGRTREALALTLECGHRLMAVGIVNPVVLDWRRRAVELHHELGEHEAATAAAEEYVTLCRLWGPEGYGGAALRVLGLVQGGERGLATLHSARAELGASPLALDRARCTVDLGARMRAHGAAGEARALLRHGLELAVDCGAPILAARARTELAAAGGRPRRGGSSSLTPAELGVARLAAGGATNRDIAAVLGTSQRAVEGHLTRVYRKLEIDGREGLASAPGLRVGTCRPGGQGDVDAPTRAVAPRP</sequence>